<keyword evidence="2" id="KW-0328">Glycosyltransferase</keyword>
<keyword evidence="2" id="KW-0808">Transferase</keyword>
<gene>
    <name evidence="2" type="ORF">N8M53_08365</name>
</gene>
<accession>A0AA47KJN9</accession>
<dbReference type="EC" id="2.4.-.-" evidence="2"/>
<evidence type="ECO:0000259" key="1">
    <source>
        <dbReference type="Pfam" id="PF00534"/>
    </source>
</evidence>
<protein>
    <submittedName>
        <fullName evidence="2">Glycosyltransferase</fullName>
        <ecNumber evidence="2">2.4.-.-</ecNumber>
    </submittedName>
</protein>
<dbReference type="Proteomes" id="UP001164748">
    <property type="component" value="Chromosome"/>
</dbReference>
<name>A0AA47KJN9_9GAMM</name>
<dbReference type="Pfam" id="PF00534">
    <property type="entry name" value="Glycos_transf_1"/>
    <property type="match status" value="1"/>
</dbReference>
<dbReference type="RefSeq" id="WP_269578442.1">
    <property type="nucleotide sequence ID" value="NZ_CP114588.1"/>
</dbReference>
<organism evidence="2 3">
    <name type="scientific">Salinivibrio kushneri</name>
    <dbReference type="NCBI Taxonomy" id="1908198"/>
    <lineage>
        <taxon>Bacteria</taxon>
        <taxon>Pseudomonadati</taxon>
        <taxon>Pseudomonadota</taxon>
        <taxon>Gammaproteobacteria</taxon>
        <taxon>Vibrionales</taxon>
        <taxon>Vibrionaceae</taxon>
        <taxon>Salinivibrio</taxon>
    </lineage>
</organism>
<dbReference type="InterPro" id="IPR001296">
    <property type="entry name" value="Glyco_trans_1"/>
</dbReference>
<dbReference type="PANTHER" id="PTHR12526:SF630">
    <property type="entry name" value="GLYCOSYLTRANSFERASE"/>
    <property type="match status" value="1"/>
</dbReference>
<feature type="domain" description="Glycosyl transferase family 1" evidence="1">
    <location>
        <begin position="196"/>
        <end position="354"/>
    </location>
</feature>
<proteinExistence type="predicted"/>
<dbReference type="EMBL" id="CP114588">
    <property type="protein sequence ID" value="WBA07857.1"/>
    <property type="molecule type" value="Genomic_DNA"/>
</dbReference>
<dbReference type="GO" id="GO:0016757">
    <property type="term" value="F:glycosyltransferase activity"/>
    <property type="evidence" value="ECO:0007669"/>
    <property type="project" value="UniProtKB-KW"/>
</dbReference>
<reference evidence="2" key="1">
    <citation type="submission" date="2022-09" db="EMBL/GenBank/DDBJ databases">
        <authorList>
            <person name="Li Z.-J."/>
        </authorList>
    </citation>
    <scope>NUCLEOTIDE SEQUENCE</scope>
    <source>
        <strain evidence="2">TGB11</strain>
    </source>
</reference>
<dbReference type="AlphaFoldDB" id="A0AA47KJN9"/>
<evidence type="ECO:0000313" key="2">
    <source>
        <dbReference type="EMBL" id="WBA07857.1"/>
    </source>
</evidence>
<dbReference type="PANTHER" id="PTHR12526">
    <property type="entry name" value="GLYCOSYLTRANSFERASE"/>
    <property type="match status" value="1"/>
</dbReference>
<dbReference type="GO" id="GO:1901135">
    <property type="term" value="P:carbohydrate derivative metabolic process"/>
    <property type="evidence" value="ECO:0007669"/>
    <property type="project" value="UniProtKB-ARBA"/>
</dbReference>
<evidence type="ECO:0000313" key="3">
    <source>
        <dbReference type="Proteomes" id="UP001164748"/>
    </source>
</evidence>
<dbReference type="Gene3D" id="3.40.50.2000">
    <property type="entry name" value="Glycogen Phosphorylase B"/>
    <property type="match status" value="2"/>
</dbReference>
<dbReference type="SUPFAM" id="SSF53756">
    <property type="entry name" value="UDP-Glycosyltransferase/glycogen phosphorylase"/>
    <property type="match status" value="1"/>
</dbReference>
<sequence length="379" mass="43756">MTLSSKKVLFLESYSAAVYGAQKSMLSLAHGLQHKMNMDVVISTSREGKLSKRCKELDLECHIYPIPSKAMRSRKDLSIIEKFYLPILVFFAWFKNVSLLQSMRESDSICVNDIRSFLYYLPFLYINKKKVIWYVRINDRIKFITGLAARLSYKILLISSDCKGSFTEQELSKYRGKFEVLHTGFEFHTTQNEISKTHSNNDTVFITVGSICRRKNTLAVIEAFNRIELKDKFLYVLGSPTSQEDEKYLEEVEAFVEKACITSQVCFISSTPFVDQYLAFSDYFLFASHKEGLPRVLIEALLNNCYVISSRVDGVTDIIKNDNLGLYTNSRAIEPNFKNEFDELIKKALVHEEKSDSRCFVKESFSYNAFLDGFYSFLK</sequence>